<dbReference type="PRINTS" id="PR00081">
    <property type="entry name" value="GDHRDH"/>
</dbReference>
<dbReference type="RefSeq" id="XP_045962889.1">
    <property type="nucleotide sequence ID" value="XM_046104726.1"/>
</dbReference>
<keyword evidence="2" id="KW-0521">NADP</keyword>
<dbReference type="PANTHER" id="PTHR48107:SF16">
    <property type="entry name" value="NADPH-DEPENDENT ALDEHYDE REDUCTASE 1, CHLOROPLASTIC"/>
    <property type="match status" value="1"/>
</dbReference>
<dbReference type="CDD" id="cd05233">
    <property type="entry name" value="SDR_c"/>
    <property type="match status" value="1"/>
</dbReference>
<dbReference type="Gene3D" id="3.40.50.720">
    <property type="entry name" value="NAD(P)-binding Rossmann-like Domain"/>
    <property type="match status" value="1"/>
</dbReference>
<dbReference type="InterPro" id="IPR002347">
    <property type="entry name" value="SDR_fam"/>
</dbReference>
<dbReference type="InterPro" id="IPR036291">
    <property type="entry name" value="NAD(P)-bd_dom_sf"/>
</dbReference>
<reference evidence="4" key="1">
    <citation type="journal article" date="2021" name="Nat. Commun.">
        <title>Genetic determinants of endophytism in the Arabidopsis root mycobiome.</title>
        <authorList>
            <person name="Mesny F."/>
            <person name="Miyauchi S."/>
            <person name="Thiergart T."/>
            <person name="Pickel B."/>
            <person name="Atanasova L."/>
            <person name="Karlsson M."/>
            <person name="Huettel B."/>
            <person name="Barry K.W."/>
            <person name="Haridas S."/>
            <person name="Chen C."/>
            <person name="Bauer D."/>
            <person name="Andreopoulos W."/>
            <person name="Pangilinan J."/>
            <person name="LaButti K."/>
            <person name="Riley R."/>
            <person name="Lipzen A."/>
            <person name="Clum A."/>
            <person name="Drula E."/>
            <person name="Henrissat B."/>
            <person name="Kohler A."/>
            <person name="Grigoriev I.V."/>
            <person name="Martin F.M."/>
            <person name="Hacquard S."/>
        </authorList>
    </citation>
    <scope>NUCLEOTIDE SEQUENCE</scope>
    <source>
        <strain evidence="4">MPI-SDFR-AT-0073</strain>
    </source>
</reference>
<dbReference type="OrthoDB" id="47007at2759"/>
<gene>
    <name evidence="4" type="ORF">BKA67DRAFT_591501</name>
</gene>
<keyword evidence="3" id="KW-0560">Oxidoreductase</keyword>
<dbReference type="AlphaFoldDB" id="A0A9P9A376"/>
<evidence type="ECO:0000256" key="3">
    <source>
        <dbReference type="ARBA" id="ARBA00023002"/>
    </source>
</evidence>
<keyword evidence="5" id="KW-1185">Reference proteome</keyword>
<dbReference type="Proteomes" id="UP000758603">
    <property type="component" value="Unassembled WGS sequence"/>
</dbReference>
<dbReference type="PROSITE" id="PS00061">
    <property type="entry name" value="ADH_SHORT"/>
    <property type="match status" value="1"/>
</dbReference>
<dbReference type="GO" id="GO:0016614">
    <property type="term" value="F:oxidoreductase activity, acting on CH-OH group of donors"/>
    <property type="evidence" value="ECO:0007669"/>
    <property type="project" value="UniProtKB-ARBA"/>
</dbReference>
<evidence type="ECO:0000256" key="1">
    <source>
        <dbReference type="ARBA" id="ARBA00006484"/>
    </source>
</evidence>
<evidence type="ECO:0000256" key="2">
    <source>
        <dbReference type="ARBA" id="ARBA00022857"/>
    </source>
</evidence>
<evidence type="ECO:0000313" key="4">
    <source>
        <dbReference type="EMBL" id="KAH6658655.1"/>
    </source>
</evidence>
<comment type="similarity">
    <text evidence="1">Belongs to the short-chain dehydrogenases/reductases (SDR) family.</text>
</comment>
<dbReference type="Pfam" id="PF13561">
    <property type="entry name" value="adh_short_C2"/>
    <property type="match status" value="1"/>
</dbReference>
<dbReference type="EMBL" id="JAGPXC010000002">
    <property type="protein sequence ID" value="KAH6658655.1"/>
    <property type="molecule type" value="Genomic_DNA"/>
</dbReference>
<proteinExistence type="inferred from homology"/>
<dbReference type="InterPro" id="IPR020904">
    <property type="entry name" value="Sc_DH/Rdtase_CS"/>
</dbReference>
<organism evidence="4 5">
    <name type="scientific">Truncatella angustata</name>
    <dbReference type="NCBI Taxonomy" id="152316"/>
    <lineage>
        <taxon>Eukaryota</taxon>
        <taxon>Fungi</taxon>
        <taxon>Dikarya</taxon>
        <taxon>Ascomycota</taxon>
        <taxon>Pezizomycotina</taxon>
        <taxon>Sordariomycetes</taxon>
        <taxon>Xylariomycetidae</taxon>
        <taxon>Amphisphaeriales</taxon>
        <taxon>Sporocadaceae</taxon>
        <taxon>Truncatella</taxon>
    </lineage>
</organism>
<dbReference type="GeneID" id="70133617"/>
<protein>
    <submittedName>
        <fullName evidence="4">Uncharacterized protein</fullName>
    </submittedName>
</protein>
<comment type="caution">
    <text evidence="4">The sequence shown here is derived from an EMBL/GenBank/DDBJ whole genome shotgun (WGS) entry which is preliminary data.</text>
</comment>
<dbReference type="SUPFAM" id="SSF51735">
    <property type="entry name" value="NAD(P)-binding Rossmann-fold domains"/>
    <property type="match status" value="1"/>
</dbReference>
<dbReference type="PRINTS" id="PR00080">
    <property type="entry name" value="SDRFAMILY"/>
</dbReference>
<accession>A0A9P9A376</accession>
<name>A0A9P9A376_9PEZI</name>
<dbReference type="PANTHER" id="PTHR48107">
    <property type="entry name" value="NADPH-DEPENDENT ALDEHYDE REDUCTASE-LIKE PROTEIN, CHLOROPLASTIC-RELATED"/>
    <property type="match status" value="1"/>
</dbReference>
<sequence length="276" mass="28573">MSIPPSPDTAWSLAGKTAIVTGASRGIGRATAIHLARKGLSKLAITYATNHQAAQETLDECKALGVKDAISIQADALDPAFGSKIISAVLRDLGVTVIDILVNNAVLADPSKVQPVRELTLDVFLETMQANVYAPITLATALLPHLPAYGGRVINVSSVVALQSSDDPIMTYAASKAALQSFTRSLAGSLGKSTQATFNSVVVGITATDSVKSAEDFFPAGFMDAQIRDVTAAERIGVPEDIAYIIGFLSSDEARWVNGAAVSANGGSKLAMSALG</sequence>
<evidence type="ECO:0000313" key="5">
    <source>
        <dbReference type="Proteomes" id="UP000758603"/>
    </source>
</evidence>